<organism evidence="1 2">
    <name type="scientific">Kingdonia uniflora</name>
    <dbReference type="NCBI Taxonomy" id="39325"/>
    <lineage>
        <taxon>Eukaryota</taxon>
        <taxon>Viridiplantae</taxon>
        <taxon>Streptophyta</taxon>
        <taxon>Embryophyta</taxon>
        <taxon>Tracheophyta</taxon>
        <taxon>Spermatophyta</taxon>
        <taxon>Magnoliopsida</taxon>
        <taxon>Ranunculales</taxon>
        <taxon>Circaeasteraceae</taxon>
        <taxon>Kingdonia</taxon>
    </lineage>
</organism>
<accession>A0A7J7NTZ9</accession>
<protein>
    <submittedName>
        <fullName evidence="1">Uncharacterized protein</fullName>
    </submittedName>
</protein>
<dbReference type="EMBL" id="JACGCM010000563">
    <property type="protein sequence ID" value="KAF6170629.1"/>
    <property type="molecule type" value="Genomic_DNA"/>
</dbReference>
<sequence length="292" mass="32789">MNKVQLYTIVYFGGDMVRPKIGLIASYVGGSTKLTSLRAYSSYEDFIILLEETSEIRREDCKLYNFAHGCACGISSIQDFTVIINMHKTNPGTPFYIWIVNELMVPSQNSQNFISNFCSSGKRLSTTKDTDSGKGLSTTKAGGPLLHNLFLNLKPEYKGYPKTNGRGLDPRRFGPLVDDNDVPQSNDYFETICTDVPPSNEPSIPQLNVHLSNELVLTNVHQSNEHFQTVPTDVPFSNELYISQSNIYLSNEPVLTNFPLSNEHKPIIGQTKAPAELWFESQLEQVKDFVDF</sequence>
<gene>
    <name evidence="1" type="ORF">GIB67_020191</name>
</gene>
<dbReference type="AlphaFoldDB" id="A0A7J7NTZ9"/>
<reference evidence="1 2" key="1">
    <citation type="journal article" date="2020" name="IScience">
        <title>Genome Sequencing of the Endangered Kingdonia uniflora (Circaeasteraceae, Ranunculales) Reveals Potential Mechanisms of Evolutionary Specialization.</title>
        <authorList>
            <person name="Sun Y."/>
            <person name="Deng T."/>
            <person name="Zhang A."/>
            <person name="Moore M.J."/>
            <person name="Landis J.B."/>
            <person name="Lin N."/>
            <person name="Zhang H."/>
            <person name="Zhang X."/>
            <person name="Huang J."/>
            <person name="Zhang X."/>
            <person name="Sun H."/>
            <person name="Wang H."/>
        </authorList>
    </citation>
    <scope>NUCLEOTIDE SEQUENCE [LARGE SCALE GENOMIC DNA]</scope>
    <source>
        <strain evidence="1">TB1705</strain>
        <tissue evidence="1">Leaf</tissue>
    </source>
</reference>
<evidence type="ECO:0000313" key="1">
    <source>
        <dbReference type="EMBL" id="KAF6170629.1"/>
    </source>
</evidence>
<proteinExistence type="predicted"/>
<comment type="caution">
    <text evidence="1">The sequence shown here is derived from an EMBL/GenBank/DDBJ whole genome shotgun (WGS) entry which is preliminary data.</text>
</comment>
<dbReference type="Proteomes" id="UP000541444">
    <property type="component" value="Unassembled WGS sequence"/>
</dbReference>
<evidence type="ECO:0000313" key="2">
    <source>
        <dbReference type="Proteomes" id="UP000541444"/>
    </source>
</evidence>
<name>A0A7J7NTZ9_9MAGN</name>
<keyword evidence="2" id="KW-1185">Reference proteome</keyword>